<dbReference type="GeneID" id="96624822"/>
<proteinExistence type="predicted"/>
<accession>A0A7S6WWM4</accession>
<keyword evidence="1" id="KW-0812">Transmembrane</keyword>
<organism evidence="2 3">
    <name type="scientific">Rothia terrae</name>
    <dbReference type="NCBI Taxonomy" id="396015"/>
    <lineage>
        <taxon>Bacteria</taxon>
        <taxon>Bacillati</taxon>
        <taxon>Actinomycetota</taxon>
        <taxon>Actinomycetes</taxon>
        <taxon>Micrococcales</taxon>
        <taxon>Micrococcaceae</taxon>
        <taxon>Rothia</taxon>
    </lineage>
</organism>
<geneLocation type="plasmid" evidence="2 3">
    <name>p1</name>
</geneLocation>
<feature type="transmembrane region" description="Helical" evidence="1">
    <location>
        <begin position="31"/>
        <end position="56"/>
    </location>
</feature>
<evidence type="ECO:0000256" key="1">
    <source>
        <dbReference type="SAM" id="Phobius"/>
    </source>
</evidence>
<reference evidence="2 3" key="1">
    <citation type="submission" date="2020-09" db="EMBL/GenBank/DDBJ databases">
        <title>Investigation of environmental microbes.</title>
        <authorList>
            <person name="Ou Y."/>
            <person name="Kang Q."/>
        </authorList>
    </citation>
    <scope>NUCLEOTIDE SEQUENCE [LARGE SCALE GENOMIC DNA]</scope>
    <source>
        <strain evidence="2 3">KJZ-14</strain>
        <plasmid evidence="2 3">p1</plasmid>
    </source>
</reference>
<evidence type="ECO:0000313" key="2">
    <source>
        <dbReference type="EMBL" id="QOW64682.1"/>
    </source>
</evidence>
<dbReference type="KEGG" id="rter:IDM49_11300"/>
<keyword evidence="1" id="KW-0472">Membrane</keyword>
<dbReference type="AlphaFoldDB" id="A0A7S6WWM4"/>
<dbReference type="EMBL" id="CP062960">
    <property type="protein sequence ID" value="QOW64682.1"/>
    <property type="molecule type" value="Genomic_DNA"/>
</dbReference>
<keyword evidence="1" id="KW-1133">Transmembrane helix</keyword>
<name>A0A7S6WWM4_9MICC</name>
<protein>
    <submittedName>
        <fullName evidence="2">Uncharacterized protein</fullName>
    </submittedName>
</protein>
<evidence type="ECO:0000313" key="3">
    <source>
        <dbReference type="Proteomes" id="UP000516404"/>
    </source>
</evidence>
<keyword evidence="3" id="KW-1185">Reference proteome</keyword>
<dbReference type="RefSeq" id="WP_193836736.1">
    <property type="nucleotide sequence ID" value="NZ_CP062960.1"/>
</dbReference>
<keyword evidence="2" id="KW-0614">Plasmid</keyword>
<gene>
    <name evidence="2" type="ORF">IDM49_11300</name>
</gene>
<dbReference type="Proteomes" id="UP000516404">
    <property type="component" value="Plasmid p1"/>
</dbReference>
<sequence>MLIGLLTGLLIATINIPLANTLARSIRNPWAFLATYLILGLIIVVAGYFLISLIIVPSIQTYALVALLSYASIGGHKMKEMKEMKATRASTRMR</sequence>